<reference evidence="16 17" key="1">
    <citation type="journal article" date="2010" name="J. Bacteriol.">
        <title>Genome sequences of Pelagibaca bermudensis HTCC2601T and Maritimibacter alkaliphilus HTCC2654T, the type strains of two marine Roseobacter genera.</title>
        <authorList>
            <person name="Thrash J.C."/>
            <person name="Cho J.C."/>
            <person name="Ferriera S."/>
            <person name="Johnson J."/>
            <person name="Vergin K.L."/>
            <person name="Giovannoni S.J."/>
        </authorList>
    </citation>
    <scope>NUCLEOTIDE SEQUENCE [LARGE SCALE GENOMIC DNA]</scope>
    <source>
        <strain evidence="16 17">HTCC2654</strain>
    </source>
</reference>
<dbReference type="FunFam" id="3.50.50.100:FF:000017">
    <property type="entry name" value="Sulfide-quinone reductase"/>
    <property type="match status" value="1"/>
</dbReference>
<keyword evidence="5" id="KW-0547">Nucleotide-binding</keyword>
<dbReference type="Gene3D" id="3.50.50.100">
    <property type="match status" value="1"/>
</dbReference>
<dbReference type="HOGENOM" id="CLU_030742_5_2_5"/>
<evidence type="ECO:0000256" key="10">
    <source>
        <dbReference type="ARBA" id="ARBA00054727"/>
    </source>
</evidence>
<evidence type="ECO:0000256" key="8">
    <source>
        <dbReference type="ARBA" id="ARBA00023136"/>
    </source>
</evidence>
<evidence type="ECO:0000256" key="4">
    <source>
        <dbReference type="ARBA" id="ARBA00022719"/>
    </source>
</evidence>
<keyword evidence="6" id="KW-0274">FAD</keyword>
<dbReference type="InterPro" id="IPR036188">
    <property type="entry name" value="FAD/NAD-bd_sf"/>
</dbReference>
<dbReference type="GO" id="GO:0003955">
    <property type="term" value="F:NAD(P)H dehydrogenase (quinone) activity"/>
    <property type="evidence" value="ECO:0007669"/>
    <property type="project" value="TreeGrafter"/>
</dbReference>
<comment type="function">
    <text evidence="10">Catalyzes the oxidation of hydrogen sulfide, with the help of a quinone. Consecutive reaction cycles lead to the accumulation of a polysulfide product on the active site Cys residues; these products are released when they exceed a critical length, typically as cyclooctasulfur.</text>
</comment>
<dbReference type="PANTHER" id="PTHR42913">
    <property type="entry name" value="APOPTOSIS-INDUCING FACTOR 1"/>
    <property type="match status" value="1"/>
</dbReference>
<evidence type="ECO:0000256" key="2">
    <source>
        <dbReference type="ARBA" id="ARBA00004170"/>
    </source>
</evidence>
<comment type="cofactor">
    <cofactor evidence="1">
        <name>FAD</name>
        <dbReference type="ChEBI" id="CHEBI:57692"/>
    </cofactor>
</comment>
<dbReference type="SUPFAM" id="SSF51905">
    <property type="entry name" value="FAD/NAD(P)-binding domain"/>
    <property type="match status" value="2"/>
</dbReference>
<evidence type="ECO:0000313" key="17">
    <source>
        <dbReference type="Proteomes" id="UP000002931"/>
    </source>
</evidence>
<comment type="similarity">
    <text evidence="11">Belongs to the SQRD family.</text>
</comment>
<name>A3V9K1_9RHOB</name>
<dbReference type="OrthoDB" id="9802771at2"/>
<evidence type="ECO:0000256" key="12">
    <source>
        <dbReference type="ARBA" id="ARBA00066453"/>
    </source>
</evidence>
<accession>A3V9K1</accession>
<dbReference type="STRING" id="314271.RB2654_18453"/>
<dbReference type="RefSeq" id="WP_008334303.1">
    <property type="nucleotide sequence ID" value="NZ_CH902578.1"/>
</dbReference>
<evidence type="ECO:0000256" key="5">
    <source>
        <dbReference type="ARBA" id="ARBA00022741"/>
    </source>
</evidence>
<dbReference type="GO" id="GO:0016020">
    <property type="term" value="C:membrane"/>
    <property type="evidence" value="ECO:0007669"/>
    <property type="project" value="UniProtKB-SubCell"/>
</dbReference>
<gene>
    <name evidence="16" type="ORF">RB2654_18453</name>
</gene>
<protein>
    <recommendedName>
        <fullName evidence="13">Sulfide-quinone reductase</fullName>
        <ecNumber evidence="12">1.8.5.4</ecNumber>
    </recommendedName>
    <alternativeName>
        <fullName evidence="14">Sulfide:quinone oxidoreductase</fullName>
    </alternativeName>
</protein>
<keyword evidence="7" id="KW-0560">Oxidoreductase</keyword>
<dbReference type="GO" id="GO:0048038">
    <property type="term" value="F:quinone binding"/>
    <property type="evidence" value="ECO:0007669"/>
    <property type="project" value="UniProtKB-KW"/>
</dbReference>
<evidence type="ECO:0000256" key="13">
    <source>
        <dbReference type="ARBA" id="ARBA00071264"/>
    </source>
</evidence>
<dbReference type="eggNOG" id="COG0446">
    <property type="taxonomic scope" value="Bacteria"/>
</dbReference>
<evidence type="ECO:0000313" key="16">
    <source>
        <dbReference type="EMBL" id="EAQ14592.1"/>
    </source>
</evidence>
<evidence type="ECO:0000256" key="6">
    <source>
        <dbReference type="ARBA" id="ARBA00022827"/>
    </source>
</evidence>
<dbReference type="InterPro" id="IPR023753">
    <property type="entry name" value="FAD/NAD-binding_dom"/>
</dbReference>
<evidence type="ECO:0000256" key="3">
    <source>
        <dbReference type="ARBA" id="ARBA00022630"/>
    </source>
</evidence>
<evidence type="ECO:0000256" key="11">
    <source>
        <dbReference type="ARBA" id="ARBA00060891"/>
    </source>
</evidence>
<evidence type="ECO:0000256" key="14">
    <source>
        <dbReference type="ARBA" id="ARBA00081101"/>
    </source>
</evidence>
<dbReference type="GO" id="GO:0000166">
    <property type="term" value="F:nucleotide binding"/>
    <property type="evidence" value="ECO:0007669"/>
    <property type="project" value="UniProtKB-KW"/>
</dbReference>
<comment type="subcellular location">
    <subcellularLocation>
        <location evidence="2">Membrane</location>
        <topology evidence="2">Peripheral membrane protein</topology>
    </subcellularLocation>
</comment>
<comment type="catalytic activity">
    <reaction evidence="9">
        <text>n a quinone + n hydrogen sulfide + n H(+) = polysulfur(n-2) + n a quinol</text>
        <dbReference type="Rhea" id="RHEA:30239"/>
        <dbReference type="Rhea" id="RHEA-COMP:19475"/>
        <dbReference type="ChEBI" id="CHEBI:15378"/>
        <dbReference type="ChEBI" id="CHEBI:17909"/>
        <dbReference type="ChEBI" id="CHEBI:24646"/>
        <dbReference type="ChEBI" id="CHEBI:29919"/>
        <dbReference type="ChEBI" id="CHEBI:132124"/>
        <dbReference type="EC" id="1.8.5.4"/>
    </reaction>
</comment>
<sequence>MAHVVVLGGGLGGTIQAYELKETLTRSDTITLISNKPYFQFTPSNPWAGVGWRSKDEITIDLAPVMKRRGIDFICDGATKLVPEENRIELESGAEVTYDYLIIATGPELAFDEIEGFGPEGHTNSVCTIEHAEKSGGKGGTWEAFCKNPGPIVVGAVQGASCFGPAYEYLFTLDTDLRRRKIKHKVPMTFVTSEPYIGHLGLGGVGDTKSMLESAMRDRDIKWITNARTDKFTDGAVHVTEFDEDGNEKKTHEVPATYKMMLPAFRGIPAIRGIEGLVNPRGFVIVDEYQRNPKYRNIFGIGVAIAIAPPVATPVATGVPKTGFMIESMVTATAHNLPRILVGEEPNNLPSWNALCLADFGDRGAAFLAMPQNPPRNVNWASEGKWVHWAKLAFEWYFMRKVRKGVSEPWYEKTAMKIMKINKIQGR</sequence>
<dbReference type="GO" id="GO:0019646">
    <property type="term" value="P:aerobic electron transport chain"/>
    <property type="evidence" value="ECO:0007669"/>
    <property type="project" value="TreeGrafter"/>
</dbReference>
<proteinExistence type="inferred from homology"/>
<evidence type="ECO:0000256" key="7">
    <source>
        <dbReference type="ARBA" id="ARBA00023002"/>
    </source>
</evidence>
<dbReference type="AlphaFoldDB" id="A3V9K1"/>
<evidence type="ECO:0000259" key="15">
    <source>
        <dbReference type="Pfam" id="PF07992"/>
    </source>
</evidence>
<dbReference type="EMBL" id="AAMT01000001">
    <property type="protein sequence ID" value="EAQ14592.1"/>
    <property type="molecule type" value="Genomic_DNA"/>
</dbReference>
<dbReference type="Proteomes" id="UP000002931">
    <property type="component" value="Unassembled WGS sequence"/>
</dbReference>
<dbReference type="InterPro" id="IPR051169">
    <property type="entry name" value="NADH-Q_oxidoreductase"/>
</dbReference>
<dbReference type="PANTHER" id="PTHR42913:SF6">
    <property type="entry name" value="SULFIDE-QUINONE REDUCTASE"/>
    <property type="match status" value="1"/>
</dbReference>
<keyword evidence="8" id="KW-0472">Membrane</keyword>
<dbReference type="Pfam" id="PF07992">
    <property type="entry name" value="Pyr_redox_2"/>
    <property type="match status" value="1"/>
</dbReference>
<keyword evidence="17" id="KW-1185">Reference proteome</keyword>
<evidence type="ECO:0000256" key="1">
    <source>
        <dbReference type="ARBA" id="ARBA00001974"/>
    </source>
</evidence>
<dbReference type="EC" id="1.8.5.4" evidence="12"/>
<feature type="domain" description="FAD/NAD(P)-binding" evidence="15">
    <location>
        <begin position="3"/>
        <end position="133"/>
    </location>
</feature>
<evidence type="ECO:0000256" key="9">
    <source>
        <dbReference type="ARBA" id="ARBA00050821"/>
    </source>
</evidence>
<comment type="caution">
    <text evidence="16">The sequence shown here is derived from an EMBL/GenBank/DDBJ whole genome shotgun (WGS) entry which is preliminary data.</text>
</comment>
<dbReference type="GO" id="GO:0070224">
    <property type="term" value="F:sulfide:quinone oxidoreductase activity"/>
    <property type="evidence" value="ECO:0007669"/>
    <property type="project" value="UniProtKB-EC"/>
</dbReference>
<organism evidence="16 17">
    <name type="scientific">Maritimibacter alkaliphilus HTCC2654</name>
    <dbReference type="NCBI Taxonomy" id="314271"/>
    <lineage>
        <taxon>Bacteria</taxon>
        <taxon>Pseudomonadati</taxon>
        <taxon>Pseudomonadota</taxon>
        <taxon>Alphaproteobacteria</taxon>
        <taxon>Rhodobacterales</taxon>
        <taxon>Roseobacteraceae</taxon>
        <taxon>Maritimibacter</taxon>
    </lineage>
</organism>
<keyword evidence="4" id="KW-0874">Quinone</keyword>
<keyword evidence="3" id="KW-0285">Flavoprotein</keyword>